<evidence type="ECO:0000313" key="5">
    <source>
        <dbReference type="EMBL" id="MBB6169691.1"/>
    </source>
</evidence>
<dbReference type="InterPro" id="IPR036388">
    <property type="entry name" value="WH-like_DNA-bd_sf"/>
</dbReference>
<dbReference type="InterPro" id="IPR008920">
    <property type="entry name" value="TF_FadR/GntR_C"/>
</dbReference>
<dbReference type="PANTHER" id="PTHR43537">
    <property type="entry name" value="TRANSCRIPTIONAL REGULATOR, GNTR FAMILY"/>
    <property type="match status" value="1"/>
</dbReference>
<dbReference type="EMBL" id="JACHEH010000010">
    <property type="protein sequence ID" value="MBB6169691.1"/>
    <property type="molecule type" value="Genomic_DNA"/>
</dbReference>
<dbReference type="Pfam" id="PF07729">
    <property type="entry name" value="FCD"/>
    <property type="match status" value="1"/>
</dbReference>
<dbReference type="SUPFAM" id="SSF48008">
    <property type="entry name" value="GntR ligand-binding domain-like"/>
    <property type="match status" value="1"/>
</dbReference>
<dbReference type="Pfam" id="PF00392">
    <property type="entry name" value="GntR"/>
    <property type="match status" value="1"/>
</dbReference>
<dbReference type="CDD" id="cd07377">
    <property type="entry name" value="WHTH_GntR"/>
    <property type="match status" value="1"/>
</dbReference>
<feature type="domain" description="HTH gntR-type" evidence="4">
    <location>
        <begin position="12"/>
        <end position="80"/>
    </location>
</feature>
<accession>A0A841KB69</accession>
<dbReference type="GO" id="GO:0003677">
    <property type="term" value="F:DNA binding"/>
    <property type="evidence" value="ECO:0007669"/>
    <property type="project" value="UniProtKB-KW"/>
</dbReference>
<evidence type="ECO:0000256" key="3">
    <source>
        <dbReference type="ARBA" id="ARBA00023163"/>
    </source>
</evidence>
<evidence type="ECO:0000259" key="4">
    <source>
        <dbReference type="PROSITE" id="PS50949"/>
    </source>
</evidence>
<dbReference type="InterPro" id="IPR000524">
    <property type="entry name" value="Tscrpt_reg_HTH_GntR"/>
</dbReference>
<dbReference type="PROSITE" id="PS50949">
    <property type="entry name" value="HTH_GNTR"/>
    <property type="match status" value="1"/>
</dbReference>
<evidence type="ECO:0000313" key="6">
    <source>
        <dbReference type="Proteomes" id="UP000588017"/>
    </source>
</evidence>
<dbReference type="Gene3D" id="1.20.120.530">
    <property type="entry name" value="GntR ligand-binding domain-like"/>
    <property type="match status" value="1"/>
</dbReference>
<keyword evidence="6" id="KW-1185">Reference proteome</keyword>
<evidence type="ECO:0000256" key="2">
    <source>
        <dbReference type="ARBA" id="ARBA00023125"/>
    </source>
</evidence>
<dbReference type="SUPFAM" id="SSF46785">
    <property type="entry name" value="Winged helix' DNA-binding domain"/>
    <property type="match status" value="1"/>
</dbReference>
<dbReference type="RefSeq" id="WP_183336303.1">
    <property type="nucleotide sequence ID" value="NZ_BMHX01000003.1"/>
</dbReference>
<dbReference type="SMART" id="SM00345">
    <property type="entry name" value="HTH_GNTR"/>
    <property type="match status" value="1"/>
</dbReference>
<dbReference type="InterPro" id="IPR036390">
    <property type="entry name" value="WH_DNA-bd_sf"/>
</dbReference>
<keyword evidence="3" id="KW-0804">Transcription</keyword>
<organism evidence="5 6">
    <name type="scientific">Chelatococcus composti</name>
    <dbReference type="NCBI Taxonomy" id="1743235"/>
    <lineage>
        <taxon>Bacteria</taxon>
        <taxon>Pseudomonadati</taxon>
        <taxon>Pseudomonadota</taxon>
        <taxon>Alphaproteobacteria</taxon>
        <taxon>Hyphomicrobiales</taxon>
        <taxon>Chelatococcaceae</taxon>
        <taxon>Chelatococcus</taxon>
    </lineage>
</organism>
<keyword evidence="2 5" id="KW-0238">DNA-binding</keyword>
<dbReference type="SMART" id="SM00895">
    <property type="entry name" value="FCD"/>
    <property type="match status" value="1"/>
</dbReference>
<dbReference type="AlphaFoldDB" id="A0A841KB69"/>
<dbReference type="PRINTS" id="PR00035">
    <property type="entry name" value="HTHGNTR"/>
</dbReference>
<dbReference type="Proteomes" id="UP000588017">
    <property type="component" value="Unassembled WGS sequence"/>
</dbReference>
<proteinExistence type="predicted"/>
<name>A0A841KB69_9HYPH</name>
<dbReference type="InterPro" id="IPR011711">
    <property type="entry name" value="GntR_C"/>
</dbReference>
<sequence length="238" mass="26326">MTQSHEFLDRAPSLADTLAQKLRQEIAAGRMRPGERLPTEQQISERFGVSRPTVREAIGRLKHDGLVVTRQGAGAFIAEPGAATAFRLDVEDFTNRDEIRNIVELLMAVEATATELAAQRRSEEDLAAIQAQLDAMQAAIDRGEPGVEEDVAFHRAIVDATGNPFFRDLSDFLDRRVRHFIRTARANTARMGGLTQSVQAEHQAIFDMIARADPAGARRAAETHLRNAAERLSLYLAK</sequence>
<protein>
    <submittedName>
        <fullName evidence="5">DNA-binding FadR family transcriptional regulator</fullName>
    </submittedName>
</protein>
<keyword evidence="1" id="KW-0805">Transcription regulation</keyword>
<gene>
    <name evidence="5" type="ORF">HNQ73_003343</name>
</gene>
<comment type="caution">
    <text evidence="5">The sequence shown here is derived from an EMBL/GenBank/DDBJ whole genome shotgun (WGS) entry which is preliminary data.</text>
</comment>
<dbReference type="GO" id="GO:0003700">
    <property type="term" value="F:DNA-binding transcription factor activity"/>
    <property type="evidence" value="ECO:0007669"/>
    <property type="project" value="InterPro"/>
</dbReference>
<evidence type="ECO:0000256" key="1">
    <source>
        <dbReference type="ARBA" id="ARBA00023015"/>
    </source>
</evidence>
<dbReference type="Gene3D" id="1.10.10.10">
    <property type="entry name" value="Winged helix-like DNA-binding domain superfamily/Winged helix DNA-binding domain"/>
    <property type="match status" value="1"/>
</dbReference>
<dbReference type="PANTHER" id="PTHR43537:SF5">
    <property type="entry name" value="UXU OPERON TRANSCRIPTIONAL REGULATOR"/>
    <property type="match status" value="1"/>
</dbReference>
<reference evidence="5 6" key="1">
    <citation type="submission" date="2020-08" db="EMBL/GenBank/DDBJ databases">
        <title>Genomic Encyclopedia of Type Strains, Phase IV (KMG-IV): sequencing the most valuable type-strain genomes for metagenomic binning, comparative biology and taxonomic classification.</title>
        <authorList>
            <person name="Goeker M."/>
        </authorList>
    </citation>
    <scope>NUCLEOTIDE SEQUENCE [LARGE SCALE GENOMIC DNA]</scope>
    <source>
        <strain evidence="5 6">DSM 101465</strain>
    </source>
</reference>